<gene>
    <name evidence="2" type="ORF">P154DRAFT_248891</name>
</gene>
<protein>
    <submittedName>
        <fullName evidence="2">Uncharacterized protein</fullName>
    </submittedName>
</protein>
<dbReference type="AlphaFoldDB" id="A0A6A5WCC1"/>
<keyword evidence="3" id="KW-1185">Reference proteome</keyword>
<feature type="transmembrane region" description="Helical" evidence="1">
    <location>
        <begin position="12"/>
        <end position="33"/>
    </location>
</feature>
<keyword evidence="1" id="KW-0472">Membrane</keyword>
<evidence type="ECO:0000313" key="3">
    <source>
        <dbReference type="Proteomes" id="UP000799779"/>
    </source>
</evidence>
<sequence length="117" mass="12995">MSDVSPVEDPLYVWAILLPSLHHAILLAFLLNIPHHLSTNSLPCPVQVIGPIAMLTLYNRHRSSAPNDPQRKVRQAFCLCSILGFNLHPRGFWSFLIAGFCLQIAQRCGLAVVILEA</sequence>
<organism evidence="2 3">
    <name type="scientific">Amniculicola lignicola CBS 123094</name>
    <dbReference type="NCBI Taxonomy" id="1392246"/>
    <lineage>
        <taxon>Eukaryota</taxon>
        <taxon>Fungi</taxon>
        <taxon>Dikarya</taxon>
        <taxon>Ascomycota</taxon>
        <taxon>Pezizomycotina</taxon>
        <taxon>Dothideomycetes</taxon>
        <taxon>Pleosporomycetidae</taxon>
        <taxon>Pleosporales</taxon>
        <taxon>Amniculicolaceae</taxon>
        <taxon>Amniculicola</taxon>
    </lineage>
</organism>
<accession>A0A6A5WCC1</accession>
<reference evidence="2" key="1">
    <citation type="journal article" date="2020" name="Stud. Mycol.">
        <title>101 Dothideomycetes genomes: a test case for predicting lifestyles and emergence of pathogens.</title>
        <authorList>
            <person name="Haridas S."/>
            <person name="Albert R."/>
            <person name="Binder M."/>
            <person name="Bloem J."/>
            <person name="Labutti K."/>
            <person name="Salamov A."/>
            <person name="Andreopoulos B."/>
            <person name="Baker S."/>
            <person name="Barry K."/>
            <person name="Bills G."/>
            <person name="Bluhm B."/>
            <person name="Cannon C."/>
            <person name="Castanera R."/>
            <person name="Culley D."/>
            <person name="Daum C."/>
            <person name="Ezra D."/>
            <person name="Gonzalez J."/>
            <person name="Henrissat B."/>
            <person name="Kuo A."/>
            <person name="Liang C."/>
            <person name="Lipzen A."/>
            <person name="Lutzoni F."/>
            <person name="Magnuson J."/>
            <person name="Mondo S."/>
            <person name="Nolan M."/>
            <person name="Ohm R."/>
            <person name="Pangilinan J."/>
            <person name="Park H.-J."/>
            <person name="Ramirez L."/>
            <person name="Alfaro M."/>
            <person name="Sun H."/>
            <person name="Tritt A."/>
            <person name="Yoshinaga Y."/>
            <person name="Zwiers L.-H."/>
            <person name="Turgeon B."/>
            <person name="Goodwin S."/>
            <person name="Spatafora J."/>
            <person name="Crous P."/>
            <person name="Grigoriev I."/>
        </authorList>
    </citation>
    <scope>NUCLEOTIDE SEQUENCE</scope>
    <source>
        <strain evidence="2">CBS 123094</strain>
    </source>
</reference>
<proteinExistence type="predicted"/>
<dbReference type="Proteomes" id="UP000799779">
    <property type="component" value="Unassembled WGS sequence"/>
</dbReference>
<evidence type="ECO:0000313" key="2">
    <source>
        <dbReference type="EMBL" id="KAF1998564.1"/>
    </source>
</evidence>
<dbReference type="EMBL" id="ML977603">
    <property type="protein sequence ID" value="KAF1998564.1"/>
    <property type="molecule type" value="Genomic_DNA"/>
</dbReference>
<keyword evidence="1" id="KW-1133">Transmembrane helix</keyword>
<keyword evidence="1" id="KW-0812">Transmembrane</keyword>
<evidence type="ECO:0000256" key="1">
    <source>
        <dbReference type="SAM" id="Phobius"/>
    </source>
</evidence>
<name>A0A6A5WCC1_9PLEO</name>